<comment type="caution">
    <text evidence="2">The sequence shown here is derived from an EMBL/GenBank/DDBJ whole genome shotgun (WGS) entry which is preliminary data.</text>
</comment>
<accession>A0ABD3TB54</accession>
<reference evidence="2 3" key="1">
    <citation type="submission" date="2024-12" db="EMBL/GenBank/DDBJ databases">
        <title>The unique morphological basis and parallel evolutionary history of personate flowers in Penstemon.</title>
        <authorList>
            <person name="Depatie T.H."/>
            <person name="Wessinger C.A."/>
        </authorList>
    </citation>
    <scope>NUCLEOTIDE SEQUENCE [LARGE SCALE GENOMIC DNA]</scope>
    <source>
        <strain evidence="2">WTNN_2</strain>
        <tissue evidence="2">Leaf</tissue>
    </source>
</reference>
<sequence>MSQNPECYLQNQQLSLSTLSTALYSLDLIFTKRSLADIALLLASSMCAQLYIMAIIIVLSPLRRMSMLINHFCIDSAALEIWSALSTLSTFDRQGIIYSDIFPCHGGSLLSYMYSARPLKGLSDSFHPFFFYFKLRGIATTFTLSHFLSPLVNLRFKGLSNNFHPFFLFRSKGHSSDSNLLVIHLFHVRFCCLNLQLSLIPLTVFMINLHFPQ</sequence>
<keyword evidence="1" id="KW-1133">Transmembrane helix</keyword>
<keyword evidence="1" id="KW-0472">Membrane</keyword>
<dbReference type="Proteomes" id="UP001634393">
    <property type="component" value="Unassembled WGS sequence"/>
</dbReference>
<keyword evidence="3" id="KW-1185">Reference proteome</keyword>
<feature type="transmembrane region" description="Helical" evidence="1">
    <location>
        <begin position="38"/>
        <end position="59"/>
    </location>
</feature>
<name>A0ABD3TB54_9LAMI</name>
<dbReference type="EMBL" id="JBJXBP010000004">
    <property type="protein sequence ID" value="KAL3834185.1"/>
    <property type="molecule type" value="Genomic_DNA"/>
</dbReference>
<evidence type="ECO:0000313" key="3">
    <source>
        <dbReference type="Proteomes" id="UP001634393"/>
    </source>
</evidence>
<evidence type="ECO:0000256" key="1">
    <source>
        <dbReference type="SAM" id="Phobius"/>
    </source>
</evidence>
<protein>
    <submittedName>
        <fullName evidence="2">Uncharacterized protein</fullName>
    </submittedName>
</protein>
<keyword evidence="1" id="KW-0812">Transmembrane</keyword>
<proteinExistence type="predicted"/>
<dbReference type="AlphaFoldDB" id="A0ABD3TB54"/>
<organism evidence="2 3">
    <name type="scientific">Penstemon smallii</name>
    <dbReference type="NCBI Taxonomy" id="265156"/>
    <lineage>
        <taxon>Eukaryota</taxon>
        <taxon>Viridiplantae</taxon>
        <taxon>Streptophyta</taxon>
        <taxon>Embryophyta</taxon>
        <taxon>Tracheophyta</taxon>
        <taxon>Spermatophyta</taxon>
        <taxon>Magnoliopsida</taxon>
        <taxon>eudicotyledons</taxon>
        <taxon>Gunneridae</taxon>
        <taxon>Pentapetalae</taxon>
        <taxon>asterids</taxon>
        <taxon>lamiids</taxon>
        <taxon>Lamiales</taxon>
        <taxon>Plantaginaceae</taxon>
        <taxon>Cheloneae</taxon>
        <taxon>Penstemon</taxon>
    </lineage>
</organism>
<gene>
    <name evidence="2" type="ORF">ACJIZ3_008921</name>
</gene>
<evidence type="ECO:0000313" key="2">
    <source>
        <dbReference type="EMBL" id="KAL3834185.1"/>
    </source>
</evidence>